<dbReference type="RefSeq" id="WP_109691163.1">
    <property type="nucleotide sequence ID" value="NZ_QGGL01000024.1"/>
</dbReference>
<protein>
    <submittedName>
        <fullName evidence="1">Uncharacterized protein</fullName>
    </submittedName>
</protein>
<name>A0A316D3B5_9BACL</name>
<dbReference type="Proteomes" id="UP000245634">
    <property type="component" value="Unassembled WGS sequence"/>
</dbReference>
<dbReference type="OrthoDB" id="9965526at2"/>
<gene>
    <name evidence="1" type="ORF">C7459_12443</name>
</gene>
<dbReference type="AlphaFoldDB" id="A0A316D3B5"/>
<evidence type="ECO:0000313" key="1">
    <source>
        <dbReference type="EMBL" id="PWK05294.1"/>
    </source>
</evidence>
<dbReference type="EMBL" id="QGGL01000024">
    <property type="protein sequence ID" value="PWK05294.1"/>
    <property type="molecule type" value="Genomic_DNA"/>
</dbReference>
<proteinExistence type="predicted"/>
<sequence length="95" mass="10215">MSIHSNDQFYEALDKRVEELVEKKIEALGCRNADNFADGKVVSVSGKVAAVRINLDATAATIPVAPHVGALVAGDEVIVLCRSLRDKIVISKKII</sequence>
<organism evidence="1 2">
    <name type="scientific">Tumebacillus permanentifrigoris</name>
    <dbReference type="NCBI Taxonomy" id="378543"/>
    <lineage>
        <taxon>Bacteria</taxon>
        <taxon>Bacillati</taxon>
        <taxon>Bacillota</taxon>
        <taxon>Bacilli</taxon>
        <taxon>Bacillales</taxon>
        <taxon>Alicyclobacillaceae</taxon>
        <taxon>Tumebacillus</taxon>
    </lineage>
</organism>
<keyword evidence="2" id="KW-1185">Reference proteome</keyword>
<evidence type="ECO:0000313" key="2">
    <source>
        <dbReference type="Proteomes" id="UP000245634"/>
    </source>
</evidence>
<comment type="caution">
    <text evidence="1">The sequence shown here is derived from an EMBL/GenBank/DDBJ whole genome shotgun (WGS) entry which is preliminary data.</text>
</comment>
<accession>A0A316D3B5</accession>
<reference evidence="1 2" key="1">
    <citation type="submission" date="2018-05" db="EMBL/GenBank/DDBJ databases">
        <title>Genomic Encyclopedia of Type Strains, Phase IV (KMG-IV): sequencing the most valuable type-strain genomes for metagenomic binning, comparative biology and taxonomic classification.</title>
        <authorList>
            <person name="Goeker M."/>
        </authorList>
    </citation>
    <scope>NUCLEOTIDE SEQUENCE [LARGE SCALE GENOMIC DNA]</scope>
    <source>
        <strain evidence="1 2">DSM 18773</strain>
    </source>
</reference>